<evidence type="ECO:0000313" key="1">
    <source>
        <dbReference type="EMBL" id="KAH3679012.1"/>
    </source>
</evidence>
<accession>A0A9P8PVN7</accession>
<organism evidence="1 2">
    <name type="scientific">Wickerhamomyces pijperi</name>
    <name type="common">Yeast</name>
    <name type="synonym">Pichia pijperi</name>
    <dbReference type="NCBI Taxonomy" id="599730"/>
    <lineage>
        <taxon>Eukaryota</taxon>
        <taxon>Fungi</taxon>
        <taxon>Dikarya</taxon>
        <taxon>Ascomycota</taxon>
        <taxon>Saccharomycotina</taxon>
        <taxon>Saccharomycetes</taxon>
        <taxon>Phaffomycetales</taxon>
        <taxon>Wickerhamomycetaceae</taxon>
        <taxon>Wickerhamomyces</taxon>
    </lineage>
</organism>
<dbReference type="AlphaFoldDB" id="A0A9P8PVN7"/>
<name>A0A9P8PVN7_WICPI</name>
<protein>
    <submittedName>
        <fullName evidence="1">Uncharacterized protein</fullName>
    </submittedName>
</protein>
<comment type="caution">
    <text evidence="1">The sequence shown here is derived from an EMBL/GenBank/DDBJ whole genome shotgun (WGS) entry which is preliminary data.</text>
</comment>
<reference evidence="1" key="1">
    <citation type="journal article" date="2021" name="Open Biol.">
        <title>Shared evolutionary footprints suggest mitochondrial oxidative damage underlies multiple complex I losses in fungi.</title>
        <authorList>
            <person name="Schikora-Tamarit M.A."/>
            <person name="Marcet-Houben M."/>
            <person name="Nosek J."/>
            <person name="Gabaldon T."/>
        </authorList>
    </citation>
    <scope>NUCLEOTIDE SEQUENCE</scope>
    <source>
        <strain evidence="1">CBS2887</strain>
    </source>
</reference>
<dbReference type="EMBL" id="JAEUBG010005024">
    <property type="protein sequence ID" value="KAH3679012.1"/>
    <property type="molecule type" value="Genomic_DNA"/>
</dbReference>
<sequence>MELEVGRLLLGDWKENRLRLCLGVIITLGVGRWLSEEDLGGVICVSSSRLWPLLDLFIRSLLCKLSDEPELGMLSPNNSFFNTVEKVLLASSSFLNSKSAELEAESGLKDKEEEEDMSSLADKLKAACRSTPVRLGMYLSLYMTFFFLGDC</sequence>
<proteinExistence type="predicted"/>
<reference evidence="1" key="2">
    <citation type="submission" date="2021-01" db="EMBL/GenBank/DDBJ databases">
        <authorList>
            <person name="Schikora-Tamarit M.A."/>
        </authorList>
    </citation>
    <scope>NUCLEOTIDE SEQUENCE</scope>
    <source>
        <strain evidence="1">CBS2887</strain>
    </source>
</reference>
<dbReference type="Proteomes" id="UP000774326">
    <property type="component" value="Unassembled WGS sequence"/>
</dbReference>
<evidence type="ECO:0000313" key="2">
    <source>
        <dbReference type="Proteomes" id="UP000774326"/>
    </source>
</evidence>
<keyword evidence="2" id="KW-1185">Reference proteome</keyword>
<gene>
    <name evidence="1" type="ORF">WICPIJ_008753</name>
</gene>